<comment type="pathway">
    <text evidence="1 8">Porphyrin-containing compound metabolism; protoporphyrin-IX biosynthesis; coproporphyrinogen-III from 5-aminolevulinate: step 4/4.</text>
</comment>
<feature type="domain" description="Uroporphyrinogen decarboxylase (URO-D)" evidence="10">
    <location>
        <begin position="25"/>
        <end position="34"/>
    </location>
</feature>
<dbReference type="SUPFAM" id="SSF51726">
    <property type="entry name" value="UROD/MetE-like"/>
    <property type="match status" value="1"/>
</dbReference>
<dbReference type="PANTHER" id="PTHR21091">
    <property type="entry name" value="METHYLTETRAHYDROFOLATE:HOMOCYSTEINE METHYLTRANSFERASE RELATED"/>
    <property type="match status" value="1"/>
</dbReference>
<comment type="catalytic activity">
    <reaction evidence="8">
        <text>uroporphyrinogen III + 4 H(+) = coproporphyrinogen III + 4 CO2</text>
        <dbReference type="Rhea" id="RHEA:19865"/>
        <dbReference type="ChEBI" id="CHEBI:15378"/>
        <dbReference type="ChEBI" id="CHEBI:16526"/>
        <dbReference type="ChEBI" id="CHEBI:57308"/>
        <dbReference type="ChEBI" id="CHEBI:57309"/>
        <dbReference type="EC" id="4.1.1.37"/>
    </reaction>
</comment>
<organism evidence="11 12">
    <name type="scientific">Asticcacaulis taihuensis</name>
    <dbReference type="NCBI Taxonomy" id="260084"/>
    <lineage>
        <taxon>Bacteria</taxon>
        <taxon>Pseudomonadati</taxon>
        <taxon>Pseudomonadota</taxon>
        <taxon>Alphaproteobacteria</taxon>
        <taxon>Caulobacterales</taxon>
        <taxon>Caulobacteraceae</taxon>
        <taxon>Asticcacaulis</taxon>
    </lineage>
</organism>
<dbReference type="RefSeq" id="WP_090649844.1">
    <property type="nucleotide sequence ID" value="NZ_CBCRYE010000005.1"/>
</dbReference>
<dbReference type="Proteomes" id="UP000199150">
    <property type="component" value="Unassembled WGS sequence"/>
</dbReference>
<dbReference type="Pfam" id="PF01208">
    <property type="entry name" value="URO-D"/>
    <property type="match status" value="1"/>
</dbReference>
<evidence type="ECO:0000256" key="2">
    <source>
        <dbReference type="ARBA" id="ARBA00009935"/>
    </source>
</evidence>
<name>A0A1G4T0Q1_9CAUL</name>
<evidence type="ECO:0000256" key="6">
    <source>
        <dbReference type="ARBA" id="ARBA00023244"/>
    </source>
</evidence>
<dbReference type="EMBL" id="FMTS01000006">
    <property type="protein sequence ID" value="SCW74973.1"/>
    <property type="molecule type" value="Genomic_DNA"/>
</dbReference>
<reference evidence="12" key="1">
    <citation type="submission" date="2016-10" db="EMBL/GenBank/DDBJ databases">
        <authorList>
            <person name="Varghese N."/>
            <person name="Submissions S."/>
        </authorList>
    </citation>
    <scope>NUCLEOTIDE SEQUENCE [LARGE SCALE GENOMIC DNA]</scope>
    <source>
        <strain evidence="12">CGMCC 1.3431</strain>
    </source>
</reference>
<dbReference type="InterPro" id="IPR006361">
    <property type="entry name" value="Uroporphyrinogen_deCO2ase_HemE"/>
</dbReference>
<dbReference type="GO" id="GO:0004853">
    <property type="term" value="F:uroporphyrinogen decarboxylase activity"/>
    <property type="evidence" value="ECO:0007669"/>
    <property type="project" value="UniProtKB-UniRule"/>
</dbReference>
<gene>
    <name evidence="11" type="ORF">SAMN02927928_3103</name>
</gene>
<dbReference type="InterPro" id="IPR000257">
    <property type="entry name" value="Uroporphyrinogen_deCOase"/>
</dbReference>
<accession>A0A1G4T0Q1</accession>
<comment type="similarity">
    <text evidence="2 9">Belongs to the uroporphyrinogen decarboxylase family.</text>
</comment>
<keyword evidence="6 8" id="KW-0627">Porphyrin biosynthesis</keyword>
<evidence type="ECO:0000313" key="12">
    <source>
        <dbReference type="Proteomes" id="UP000199150"/>
    </source>
</evidence>
<dbReference type="NCBIfam" id="TIGR01464">
    <property type="entry name" value="hemE"/>
    <property type="match status" value="1"/>
</dbReference>
<sequence>MALAQAPIHSSVLAVLNGQTLKVPPVWFMRQAGRYLPEYRELRATTKGFVDFCLTPEKAAEATLQPIRRYGFDAAILFSDILMIPLALGQDLTFAVGEGPVLGELPALDAMRKKAGLAGEALKNVGETVARVKAELTAETTLIGFCGGPWTVMTYMLNGKKAHDRSLIRAFVYDDYQKVLDLTDIVIEASAQYLKMQADNGAQVLKIFESWAEGFPDPYFDSLIIQPQIRLIRRVRELGVTLPIIGFPRGAEARCHDYADQVPVQGMGLGTATPMKLGVELQKKVPIQGALDPVVLRSGGKALDRAIDLILESWGQGPLIFNLGHGIFPDTPMAHVEQALKRIRGE</sequence>
<dbReference type="PANTHER" id="PTHR21091:SF169">
    <property type="entry name" value="UROPORPHYRINOGEN DECARBOXYLASE"/>
    <property type="match status" value="1"/>
</dbReference>
<dbReference type="OrthoDB" id="9806656at2"/>
<evidence type="ECO:0000313" key="11">
    <source>
        <dbReference type="EMBL" id="SCW74973.1"/>
    </source>
</evidence>
<evidence type="ECO:0000256" key="4">
    <source>
        <dbReference type="ARBA" id="ARBA00022793"/>
    </source>
</evidence>
<evidence type="ECO:0000256" key="3">
    <source>
        <dbReference type="ARBA" id="ARBA00012288"/>
    </source>
</evidence>
<keyword evidence="4 8" id="KW-0210">Decarboxylase</keyword>
<dbReference type="AlphaFoldDB" id="A0A1G4T0Q1"/>
<dbReference type="UniPathway" id="UPA00251">
    <property type="reaction ID" value="UER00321"/>
</dbReference>
<keyword evidence="12" id="KW-1185">Reference proteome</keyword>
<evidence type="ECO:0000259" key="10">
    <source>
        <dbReference type="PROSITE" id="PS00906"/>
    </source>
</evidence>
<evidence type="ECO:0000256" key="5">
    <source>
        <dbReference type="ARBA" id="ARBA00023239"/>
    </source>
</evidence>
<dbReference type="EC" id="4.1.1.37" evidence="3 7"/>
<dbReference type="Gene3D" id="3.20.20.210">
    <property type="match status" value="1"/>
</dbReference>
<dbReference type="STRING" id="260084.SAMN02927928_3103"/>
<dbReference type="GO" id="GO:0019353">
    <property type="term" value="P:protoporphyrinogen IX biosynthetic process from glutamate"/>
    <property type="evidence" value="ECO:0007669"/>
    <property type="project" value="TreeGrafter"/>
</dbReference>
<evidence type="ECO:0000256" key="8">
    <source>
        <dbReference type="RuleBase" id="RU000554"/>
    </source>
</evidence>
<evidence type="ECO:0000256" key="1">
    <source>
        <dbReference type="ARBA" id="ARBA00004804"/>
    </source>
</evidence>
<dbReference type="PROSITE" id="PS00906">
    <property type="entry name" value="UROD_1"/>
    <property type="match status" value="1"/>
</dbReference>
<dbReference type="GO" id="GO:0005829">
    <property type="term" value="C:cytosol"/>
    <property type="evidence" value="ECO:0007669"/>
    <property type="project" value="TreeGrafter"/>
</dbReference>
<keyword evidence="5 8" id="KW-0456">Lyase</keyword>
<proteinExistence type="inferred from homology"/>
<evidence type="ECO:0000256" key="7">
    <source>
        <dbReference type="NCBIfam" id="TIGR01464"/>
    </source>
</evidence>
<dbReference type="InterPro" id="IPR038071">
    <property type="entry name" value="UROD/MetE-like_sf"/>
</dbReference>
<protein>
    <recommendedName>
        <fullName evidence="3 7">Uroporphyrinogen decarboxylase</fullName>
        <ecNumber evidence="3 7">4.1.1.37</ecNumber>
    </recommendedName>
</protein>
<evidence type="ECO:0000256" key="9">
    <source>
        <dbReference type="RuleBase" id="RU004169"/>
    </source>
</evidence>